<gene>
    <name evidence="1" type="ORF">DICPUDRAFT_83915</name>
</gene>
<dbReference type="EMBL" id="GL871356">
    <property type="protein sequence ID" value="EGC30126.1"/>
    <property type="molecule type" value="Genomic_DNA"/>
</dbReference>
<reference evidence="2" key="1">
    <citation type="journal article" date="2011" name="Genome Biol.">
        <title>Comparative genomics of the social amoebae Dictyostelium discoideum and Dictyostelium purpureum.</title>
        <authorList>
            <consortium name="US DOE Joint Genome Institute (JGI-PGF)"/>
            <person name="Sucgang R."/>
            <person name="Kuo A."/>
            <person name="Tian X."/>
            <person name="Salerno W."/>
            <person name="Parikh A."/>
            <person name="Feasley C.L."/>
            <person name="Dalin E."/>
            <person name="Tu H."/>
            <person name="Huang E."/>
            <person name="Barry K."/>
            <person name="Lindquist E."/>
            <person name="Shapiro H."/>
            <person name="Bruce D."/>
            <person name="Schmutz J."/>
            <person name="Salamov A."/>
            <person name="Fey P."/>
            <person name="Gaudet P."/>
            <person name="Anjard C."/>
            <person name="Babu M.M."/>
            <person name="Basu S."/>
            <person name="Bushmanova Y."/>
            <person name="van der Wel H."/>
            <person name="Katoh-Kurasawa M."/>
            <person name="Dinh C."/>
            <person name="Coutinho P.M."/>
            <person name="Saito T."/>
            <person name="Elias M."/>
            <person name="Schaap P."/>
            <person name="Kay R.R."/>
            <person name="Henrissat B."/>
            <person name="Eichinger L."/>
            <person name="Rivero F."/>
            <person name="Putnam N.H."/>
            <person name="West C.M."/>
            <person name="Loomis W.F."/>
            <person name="Chisholm R.L."/>
            <person name="Shaulsky G."/>
            <person name="Strassmann J.E."/>
            <person name="Queller D.C."/>
            <person name="Kuspa A."/>
            <person name="Grigoriev I.V."/>
        </authorList>
    </citation>
    <scope>NUCLEOTIDE SEQUENCE [LARGE SCALE GENOMIC DNA]</scope>
    <source>
        <strain evidence="2">QSDP1</strain>
    </source>
</reference>
<keyword evidence="2" id="KW-1185">Reference proteome</keyword>
<organism evidence="1 2">
    <name type="scientific">Dictyostelium purpureum</name>
    <name type="common">Slime mold</name>
    <dbReference type="NCBI Taxonomy" id="5786"/>
    <lineage>
        <taxon>Eukaryota</taxon>
        <taxon>Amoebozoa</taxon>
        <taxon>Evosea</taxon>
        <taxon>Eumycetozoa</taxon>
        <taxon>Dictyostelia</taxon>
        <taxon>Dictyosteliales</taxon>
        <taxon>Dictyosteliaceae</taxon>
        <taxon>Dictyostelium</taxon>
    </lineage>
</organism>
<sequence>MFILENFPCIVMQLENNHWALWSKEKNLLEIKLKYTEKKKEQIHMFDLVECAYYLDNTEALDFSISSIKSLELLLKYRVNIIEPYNINVNNNNNNNNTTAASSSSFSLNNSINYTTEALAFSLKNSYRNNNKTTTPEPSTYILKNNSINNLNSISEYSNLNNNSTSLARSASCSRQLNLIKEELKSSPIYILLHSKTLNIGNIQEALDRFNSNRADYPKITDEE</sequence>
<dbReference type="GeneID" id="10511128"/>
<proteinExistence type="predicted"/>
<dbReference type="InParanoid" id="F1A114"/>
<evidence type="ECO:0000313" key="1">
    <source>
        <dbReference type="EMBL" id="EGC30126.1"/>
    </source>
</evidence>
<accession>F1A114</accession>
<dbReference type="RefSeq" id="XP_003293358.1">
    <property type="nucleotide sequence ID" value="XM_003293310.1"/>
</dbReference>
<protein>
    <submittedName>
        <fullName evidence="1">Uncharacterized protein</fullName>
    </submittedName>
</protein>
<name>F1A114_DICPU</name>
<dbReference type="VEuPathDB" id="AmoebaDB:DICPUDRAFT_83915"/>
<dbReference type="Proteomes" id="UP000001064">
    <property type="component" value="Unassembled WGS sequence"/>
</dbReference>
<dbReference type="AlphaFoldDB" id="F1A114"/>
<dbReference type="KEGG" id="dpp:DICPUDRAFT_83915"/>
<evidence type="ECO:0000313" key="2">
    <source>
        <dbReference type="Proteomes" id="UP000001064"/>
    </source>
</evidence>